<name>A0A2M7IPV4_9BACT</name>
<feature type="compositionally biased region" description="Polar residues" evidence="1">
    <location>
        <begin position="8"/>
        <end position="33"/>
    </location>
</feature>
<evidence type="ECO:0000313" key="2">
    <source>
        <dbReference type="EMBL" id="PIW97295.1"/>
    </source>
</evidence>
<reference evidence="3" key="1">
    <citation type="submission" date="2017-09" db="EMBL/GenBank/DDBJ databases">
        <title>Depth-based differentiation of microbial function through sediment-hosted aquifers and enrichment of novel symbionts in the deep terrestrial subsurface.</title>
        <authorList>
            <person name="Probst A.J."/>
            <person name="Ladd B."/>
            <person name="Jarett J.K."/>
            <person name="Geller-Mcgrath D.E."/>
            <person name="Sieber C.M.K."/>
            <person name="Emerson J.B."/>
            <person name="Anantharaman K."/>
            <person name="Thomas B.C."/>
            <person name="Malmstrom R."/>
            <person name="Stieglmeier M."/>
            <person name="Klingl A."/>
            <person name="Woyke T."/>
            <person name="Ryan C.M."/>
            <person name="Banfield J.F."/>
        </authorList>
    </citation>
    <scope>NUCLEOTIDE SEQUENCE [LARGE SCALE GENOMIC DNA]</scope>
</reference>
<dbReference type="Proteomes" id="UP000230837">
    <property type="component" value="Unassembled WGS sequence"/>
</dbReference>
<comment type="caution">
    <text evidence="2">The sequence shown here is derived from an EMBL/GenBank/DDBJ whole genome shotgun (WGS) entry which is preliminary data.</text>
</comment>
<feature type="region of interest" description="Disordered" evidence="1">
    <location>
        <begin position="8"/>
        <end position="40"/>
    </location>
</feature>
<dbReference type="AlphaFoldDB" id="A0A2M7IPV4"/>
<evidence type="ECO:0000256" key="1">
    <source>
        <dbReference type="SAM" id="MobiDB-lite"/>
    </source>
</evidence>
<proteinExistence type="predicted"/>
<accession>A0A2M7IPV4</accession>
<sequence>MTIIKIVTNNNMPPQNEEPISSDKNINASSTPINPLPNYSDDKIPIRTDQGIVNIVNIKNIPKVQDVGKGMFHLQGTLDNSNSGFSFLYSENDGSFSIAIEKEPISINRKLASEYFLDLLKITTVEACKLKVLVGVPYGVNQGLSGQNLGLSFCSGSVPL</sequence>
<protein>
    <submittedName>
        <fullName evidence="2">Uncharacterized protein</fullName>
    </submittedName>
</protein>
<evidence type="ECO:0000313" key="3">
    <source>
        <dbReference type="Proteomes" id="UP000230837"/>
    </source>
</evidence>
<organism evidence="2 3">
    <name type="scientific">Candidatus Kaiserbacteria bacterium CG_4_8_14_3_um_filter_38_9</name>
    <dbReference type="NCBI Taxonomy" id="1974599"/>
    <lineage>
        <taxon>Bacteria</taxon>
        <taxon>Candidatus Kaiseribacteriota</taxon>
    </lineage>
</organism>
<dbReference type="EMBL" id="PFHR01000022">
    <property type="protein sequence ID" value="PIW97295.1"/>
    <property type="molecule type" value="Genomic_DNA"/>
</dbReference>
<gene>
    <name evidence="2" type="ORF">COZ82_00340</name>
</gene>